<dbReference type="InterPro" id="IPR050613">
    <property type="entry name" value="Sec_Metabolite_Reg"/>
</dbReference>
<keyword evidence="3" id="KW-0539">Nucleus</keyword>
<dbReference type="OrthoDB" id="9996127at2759"/>
<dbReference type="SMART" id="SM00906">
    <property type="entry name" value="Fungal_trans"/>
    <property type="match status" value="1"/>
</dbReference>
<reference evidence="7" key="1">
    <citation type="journal article" date="2020" name="Stud. Mycol.">
        <title>101 Dothideomycetes genomes: A test case for predicting lifestyles and emergence of pathogens.</title>
        <authorList>
            <person name="Haridas S."/>
            <person name="Albert R."/>
            <person name="Binder M."/>
            <person name="Bloem J."/>
            <person name="LaButti K."/>
            <person name="Salamov A."/>
            <person name="Andreopoulos B."/>
            <person name="Baker S."/>
            <person name="Barry K."/>
            <person name="Bills G."/>
            <person name="Bluhm B."/>
            <person name="Cannon C."/>
            <person name="Castanera R."/>
            <person name="Culley D."/>
            <person name="Daum C."/>
            <person name="Ezra D."/>
            <person name="Gonzalez J."/>
            <person name="Henrissat B."/>
            <person name="Kuo A."/>
            <person name="Liang C."/>
            <person name="Lipzen A."/>
            <person name="Lutzoni F."/>
            <person name="Magnuson J."/>
            <person name="Mondo S."/>
            <person name="Nolan M."/>
            <person name="Ohm R."/>
            <person name="Pangilinan J."/>
            <person name="Park H.-J."/>
            <person name="Ramirez L."/>
            <person name="Alfaro M."/>
            <person name="Sun H."/>
            <person name="Tritt A."/>
            <person name="Yoshinaga Y."/>
            <person name="Zwiers L.-H."/>
            <person name="Turgeon B."/>
            <person name="Goodwin S."/>
            <person name="Spatafora J."/>
            <person name="Crous P."/>
            <person name="Grigoriev I."/>
        </authorList>
    </citation>
    <scope>NUCLEOTIDE SEQUENCE [LARGE SCALE GENOMIC DNA]</scope>
    <source>
        <strain evidence="7">CBS 304.66</strain>
    </source>
</reference>
<dbReference type="Proteomes" id="UP000800093">
    <property type="component" value="Unassembled WGS sequence"/>
</dbReference>
<dbReference type="PANTHER" id="PTHR31001:SF49">
    <property type="entry name" value="ZN(II)2CYS6 TRANSCRIPTION FACTOR (EUROFUNG)"/>
    <property type="match status" value="1"/>
</dbReference>
<dbReference type="GO" id="GO:0003677">
    <property type="term" value="F:DNA binding"/>
    <property type="evidence" value="ECO:0007669"/>
    <property type="project" value="InterPro"/>
</dbReference>
<dbReference type="CDD" id="cd00067">
    <property type="entry name" value="GAL4"/>
    <property type="match status" value="1"/>
</dbReference>
<comment type="caution">
    <text evidence="6">The sequence shown here is derived from an EMBL/GenBank/DDBJ whole genome shotgun (WGS) entry which is preliminary data.</text>
</comment>
<keyword evidence="7" id="KW-1185">Reference proteome</keyword>
<dbReference type="SUPFAM" id="SSF57701">
    <property type="entry name" value="Zn2/Cys6 DNA-binding domain"/>
    <property type="match status" value="1"/>
</dbReference>
<evidence type="ECO:0000313" key="7">
    <source>
        <dbReference type="Proteomes" id="UP000800093"/>
    </source>
</evidence>
<evidence type="ECO:0000313" key="6">
    <source>
        <dbReference type="EMBL" id="KAF2257511.1"/>
    </source>
</evidence>
<sequence>MTDPSPSRSSISDASASISPPADILGRAPIKRARPQLSCTPCRQGKLKCNREHPVCDQCAKRSRHDACKYVPPPPKNKQAQNMRGRIRNLESLVVNLINQKQQDQDTGAQSGGGAAQAANAKTEGKAGDAEPNIDSFGQLHISNAGQETSYVGAGHWSSILKEIEEVKDSLDDDETEVDETQDEDWSHFNARSSVTFGVPKPMSKAQLIQEMPPKEEVDRLLPLWFNSADPLLYIIHAPTFQDEYKQFWKDPASTPVMWIGLLYSALALGIILGPRNPGMNSTHPRPFERISGSIYDKTDHLANLVNKFQQLASSAMVLADIAKSQPYTLETLMIYGECEFLRRDDHHAKIWLMNGVTLRVAIRMGYHRDPSNFSGISPFQGEMRRRVWHVLNMMDTLISFLIGLPTLIRRMESDTRPPRNVYDYDISPNMTHLPKERPVSEITPGLYTISKSRVMAVFGEAAELSQRVTPPRYSTIVALDKRLEEAHNMIPEGMRVRPLDDCITDAPVLIMSRFNIELLYQKTRVVLHRNFLTAGQTDSRFAESRKICVDAAIEILKYQNIITHACSPGGQLNKVWWYMSSLTAYDFLLAAMVLCLELNHLKSKEPASPKIPELFAILENTYGLWANNPNRFRESTKGANMLKAMLKKCSNDSVMQALSLTPPNTGLGDSTCPQFSK</sequence>
<dbReference type="InterPro" id="IPR007219">
    <property type="entry name" value="XnlR_reg_dom"/>
</dbReference>
<organism evidence="6 7">
    <name type="scientific">Lojkania enalia</name>
    <dbReference type="NCBI Taxonomy" id="147567"/>
    <lineage>
        <taxon>Eukaryota</taxon>
        <taxon>Fungi</taxon>
        <taxon>Dikarya</taxon>
        <taxon>Ascomycota</taxon>
        <taxon>Pezizomycotina</taxon>
        <taxon>Dothideomycetes</taxon>
        <taxon>Pleosporomycetidae</taxon>
        <taxon>Pleosporales</taxon>
        <taxon>Pleosporales incertae sedis</taxon>
        <taxon>Lojkania</taxon>
    </lineage>
</organism>
<dbReference type="PROSITE" id="PS00463">
    <property type="entry name" value="ZN2_CY6_FUNGAL_1"/>
    <property type="match status" value="1"/>
</dbReference>
<feature type="domain" description="Zn(2)-C6 fungal-type" evidence="5">
    <location>
        <begin position="38"/>
        <end position="70"/>
    </location>
</feature>
<gene>
    <name evidence="6" type="ORF">CC78DRAFT_483704</name>
</gene>
<dbReference type="SMART" id="SM00066">
    <property type="entry name" value="GAL4"/>
    <property type="match status" value="1"/>
</dbReference>
<dbReference type="Gene3D" id="4.10.240.10">
    <property type="entry name" value="Zn(2)-C6 fungal-type DNA-binding domain"/>
    <property type="match status" value="1"/>
</dbReference>
<evidence type="ECO:0000256" key="4">
    <source>
        <dbReference type="SAM" id="MobiDB-lite"/>
    </source>
</evidence>
<dbReference type="PANTHER" id="PTHR31001">
    <property type="entry name" value="UNCHARACTERIZED TRANSCRIPTIONAL REGULATORY PROTEIN"/>
    <property type="match status" value="1"/>
</dbReference>
<dbReference type="PROSITE" id="PS50048">
    <property type="entry name" value="ZN2_CY6_FUNGAL_2"/>
    <property type="match status" value="1"/>
</dbReference>
<dbReference type="Pfam" id="PF04082">
    <property type="entry name" value="Fungal_trans"/>
    <property type="match status" value="1"/>
</dbReference>
<dbReference type="GO" id="GO:0006351">
    <property type="term" value="P:DNA-templated transcription"/>
    <property type="evidence" value="ECO:0007669"/>
    <property type="project" value="InterPro"/>
</dbReference>
<evidence type="ECO:0000259" key="5">
    <source>
        <dbReference type="PROSITE" id="PS50048"/>
    </source>
</evidence>
<evidence type="ECO:0000256" key="2">
    <source>
        <dbReference type="ARBA" id="ARBA00022723"/>
    </source>
</evidence>
<protein>
    <recommendedName>
        <fullName evidence="5">Zn(2)-C6 fungal-type domain-containing protein</fullName>
    </recommendedName>
</protein>
<dbReference type="GO" id="GO:0005634">
    <property type="term" value="C:nucleus"/>
    <property type="evidence" value="ECO:0007669"/>
    <property type="project" value="UniProtKB-SubCell"/>
</dbReference>
<dbReference type="GO" id="GO:0000981">
    <property type="term" value="F:DNA-binding transcription factor activity, RNA polymerase II-specific"/>
    <property type="evidence" value="ECO:0007669"/>
    <property type="project" value="InterPro"/>
</dbReference>
<dbReference type="Pfam" id="PF00172">
    <property type="entry name" value="Zn_clus"/>
    <property type="match status" value="1"/>
</dbReference>
<comment type="subcellular location">
    <subcellularLocation>
        <location evidence="1">Nucleus</location>
    </subcellularLocation>
</comment>
<feature type="region of interest" description="Disordered" evidence="4">
    <location>
        <begin position="103"/>
        <end position="137"/>
    </location>
</feature>
<dbReference type="AlphaFoldDB" id="A0A9P4JW50"/>
<dbReference type="EMBL" id="ML986978">
    <property type="protein sequence ID" value="KAF2257511.1"/>
    <property type="molecule type" value="Genomic_DNA"/>
</dbReference>
<accession>A0A9P4JW50</accession>
<dbReference type="InterPro" id="IPR001138">
    <property type="entry name" value="Zn2Cys6_DnaBD"/>
</dbReference>
<evidence type="ECO:0000256" key="1">
    <source>
        <dbReference type="ARBA" id="ARBA00004123"/>
    </source>
</evidence>
<feature type="compositionally biased region" description="Low complexity" evidence="4">
    <location>
        <begin position="1"/>
        <end position="24"/>
    </location>
</feature>
<feature type="region of interest" description="Disordered" evidence="4">
    <location>
        <begin position="1"/>
        <end position="33"/>
    </location>
</feature>
<dbReference type="InterPro" id="IPR036864">
    <property type="entry name" value="Zn2-C6_fun-type_DNA-bd_sf"/>
</dbReference>
<dbReference type="CDD" id="cd12148">
    <property type="entry name" value="fungal_TF_MHR"/>
    <property type="match status" value="1"/>
</dbReference>
<proteinExistence type="predicted"/>
<name>A0A9P4JW50_9PLEO</name>
<dbReference type="GO" id="GO:0008270">
    <property type="term" value="F:zinc ion binding"/>
    <property type="evidence" value="ECO:0007669"/>
    <property type="project" value="InterPro"/>
</dbReference>
<keyword evidence="2" id="KW-0479">Metal-binding</keyword>
<evidence type="ECO:0000256" key="3">
    <source>
        <dbReference type="ARBA" id="ARBA00023242"/>
    </source>
</evidence>